<organism evidence="3 4">
    <name type="scientific">Marinoscillum luteum</name>
    <dbReference type="NCBI Taxonomy" id="861051"/>
    <lineage>
        <taxon>Bacteria</taxon>
        <taxon>Pseudomonadati</taxon>
        <taxon>Bacteroidota</taxon>
        <taxon>Cytophagia</taxon>
        <taxon>Cytophagales</taxon>
        <taxon>Reichenbachiellaceae</taxon>
        <taxon>Marinoscillum</taxon>
    </lineage>
</organism>
<protein>
    <recommendedName>
        <fullName evidence="5">LTXXQ motif family protein</fullName>
    </recommendedName>
</protein>
<comment type="caution">
    <text evidence="3">The sequence shown here is derived from an EMBL/GenBank/DDBJ whole genome shotgun (WGS) entry which is preliminary data.</text>
</comment>
<evidence type="ECO:0000313" key="4">
    <source>
        <dbReference type="Proteomes" id="UP001610063"/>
    </source>
</evidence>
<dbReference type="EMBL" id="JBIPKE010000011">
    <property type="protein sequence ID" value="MFH6982428.1"/>
    <property type="molecule type" value="Genomic_DNA"/>
</dbReference>
<reference evidence="3 4" key="1">
    <citation type="journal article" date="2013" name="Int. J. Syst. Evol. Microbiol.">
        <title>Marinoscillum luteum sp. nov., isolated from marine sediment.</title>
        <authorList>
            <person name="Cha I.T."/>
            <person name="Park S.J."/>
            <person name="Kim S.J."/>
            <person name="Kim J.G."/>
            <person name="Jung M.Y."/>
            <person name="Shin K.S."/>
            <person name="Kwon K.K."/>
            <person name="Yang S.H."/>
            <person name="Seo Y.S."/>
            <person name="Rhee S.K."/>
        </authorList>
    </citation>
    <scope>NUCLEOTIDE SEQUENCE [LARGE SCALE GENOMIC DNA]</scope>
    <source>
        <strain evidence="3 4">KCTC 23939</strain>
    </source>
</reference>
<name>A0ABW7N4C2_9BACT</name>
<sequence length="163" mass="19736">MRHLITLVLTLTALGLWAQNPSTMERVEAAKIALITERLELTPEQAEKFWPIYREFSEQQRNLRKEFNNLRTNHNPQTASEEENQKMLEMGMQIKERQLGLERTYSERMQQVITTRQLMSLRKAEDDFKEMLMKRIREQQGQRDQMRQDRIRNNDNMQRKRNN</sequence>
<feature type="chain" id="PRO_5047424371" description="LTXXQ motif family protein" evidence="2">
    <location>
        <begin position="19"/>
        <end position="163"/>
    </location>
</feature>
<keyword evidence="2" id="KW-0732">Signal</keyword>
<evidence type="ECO:0008006" key="5">
    <source>
        <dbReference type="Google" id="ProtNLM"/>
    </source>
</evidence>
<keyword evidence="4" id="KW-1185">Reference proteome</keyword>
<feature type="signal peptide" evidence="2">
    <location>
        <begin position="1"/>
        <end position="18"/>
    </location>
</feature>
<feature type="region of interest" description="Disordered" evidence="1">
    <location>
        <begin position="137"/>
        <end position="163"/>
    </location>
</feature>
<gene>
    <name evidence="3" type="ORF">ACHKAR_03210</name>
</gene>
<evidence type="ECO:0000256" key="2">
    <source>
        <dbReference type="SAM" id="SignalP"/>
    </source>
</evidence>
<proteinExistence type="predicted"/>
<dbReference type="RefSeq" id="WP_395416139.1">
    <property type="nucleotide sequence ID" value="NZ_JBIPKE010000011.1"/>
</dbReference>
<evidence type="ECO:0000313" key="3">
    <source>
        <dbReference type="EMBL" id="MFH6982428.1"/>
    </source>
</evidence>
<feature type="compositionally biased region" description="Basic and acidic residues" evidence="1">
    <location>
        <begin position="137"/>
        <end position="153"/>
    </location>
</feature>
<dbReference type="Proteomes" id="UP001610063">
    <property type="component" value="Unassembled WGS sequence"/>
</dbReference>
<accession>A0ABW7N4C2</accession>
<evidence type="ECO:0000256" key="1">
    <source>
        <dbReference type="SAM" id="MobiDB-lite"/>
    </source>
</evidence>